<feature type="transmembrane region" description="Helical" evidence="1">
    <location>
        <begin position="12"/>
        <end position="30"/>
    </location>
</feature>
<keyword evidence="1" id="KW-0812">Transmembrane</keyword>
<reference evidence="2" key="1">
    <citation type="submission" date="2013-07" db="EMBL/GenBank/DDBJ databases">
        <authorList>
            <person name="McIlroy S."/>
        </authorList>
    </citation>
    <scope>NUCLEOTIDE SEQUENCE [LARGE SCALE GENOMIC DNA]</scope>
    <source>
        <strain evidence="2">Run_A_D11</strain>
    </source>
</reference>
<gene>
    <name evidence="2" type="ORF">BN873_p70016</name>
</gene>
<evidence type="ECO:0000313" key="3">
    <source>
        <dbReference type="Proteomes" id="UP000035760"/>
    </source>
</evidence>
<protein>
    <submittedName>
        <fullName evidence="2">Uncharacterized protein</fullName>
    </submittedName>
</protein>
<proteinExistence type="predicted"/>
<comment type="caution">
    <text evidence="2">The sequence shown here is derived from an EMBL/GenBank/DDBJ whole genome shotgun (WGS) entry which is preliminary data.</text>
</comment>
<dbReference type="Proteomes" id="UP000035760">
    <property type="component" value="Unassembled WGS sequence"/>
</dbReference>
<sequence>MIQNFLRVGATIYKWAALAWVVACALWVLAHYGISGLFSVAIFGVFVFLVFSREGGRKDRNTEFEPWRFGTPSEHEKMHDPAYRDIYPQNICSDKK</sequence>
<dbReference type="EMBL" id="CBTJ020000119">
    <property type="protein sequence ID" value="CDI04778.1"/>
    <property type="molecule type" value="Genomic_DNA"/>
</dbReference>
<name>W6MEK6_9GAMM</name>
<dbReference type="RefSeq" id="WP_048677199.1">
    <property type="nucleotide sequence ID" value="NZ_CBTJ020000119.1"/>
</dbReference>
<evidence type="ECO:0000313" key="2">
    <source>
        <dbReference type="EMBL" id="CDI04778.1"/>
    </source>
</evidence>
<evidence type="ECO:0000256" key="1">
    <source>
        <dbReference type="SAM" id="Phobius"/>
    </source>
</evidence>
<organism evidence="2 3">
    <name type="scientific">Candidatus Competibacter denitrificans Run_A_D11</name>
    <dbReference type="NCBI Taxonomy" id="1400863"/>
    <lineage>
        <taxon>Bacteria</taxon>
        <taxon>Pseudomonadati</taxon>
        <taxon>Pseudomonadota</taxon>
        <taxon>Gammaproteobacteria</taxon>
        <taxon>Candidatus Competibacteraceae</taxon>
        <taxon>Candidatus Competibacter</taxon>
    </lineage>
</organism>
<reference evidence="2" key="2">
    <citation type="submission" date="2014-03" db="EMBL/GenBank/DDBJ databases">
        <title>Candidatus Competibacter-lineage genomes retrieved from metagenomes reveal functional metabolic diversity.</title>
        <authorList>
            <person name="McIlroy S.J."/>
            <person name="Albertsen M."/>
            <person name="Andresen E.K."/>
            <person name="Saunders A.M."/>
            <person name="Kristiansen R."/>
            <person name="Stokholm-Bjerregaard M."/>
            <person name="Nielsen K.L."/>
            <person name="Nielsen P.H."/>
        </authorList>
    </citation>
    <scope>NUCLEOTIDE SEQUENCE</scope>
    <source>
        <strain evidence="2">Run_A_D11</strain>
    </source>
</reference>
<keyword evidence="1" id="KW-1133">Transmembrane helix</keyword>
<keyword evidence="3" id="KW-1185">Reference proteome</keyword>
<dbReference type="AlphaFoldDB" id="W6MEK6"/>
<keyword evidence="1" id="KW-0472">Membrane</keyword>
<accession>W6MEK6</accession>
<feature type="transmembrane region" description="Helical" evidence="1">
    <location>
        <begin position="36"/>
        <end position="52"/>
    </location>
</feature>